<gene>
    <name evidence="1" type="ORF">CDG60_17750</name>
</gene>
<reference evidence="2" key="1">
    <citation type="submission" date="2018-09" db="EMBL/GenBank/DDBJ databases">
        <title>The complete genome of Acinetobacter sp. strain WCHAc010005.</title>
        <authorList>
            <person name="Hu Y."/>
            <person name="Long H."/>
            <person name="Feng Y."/>
            <person name="Zong Z."/>
        </authorList>
    </citation>
    <scope>NUCLEOTIDE SEQUENCE [LARGE SCALE GENOMIC DNA]</scope>
    <source>
        <strain evidence="2">WCHAc010005</strain>
    </source>
</reference>
<dbReference type="KEGG" id="achi:CDG60_17750"/>
<dbReference type="RefSeq" id="WP_087513642.1">
    <property type="nucleotide sequence ID" value="NZ_CP032134.1"/>
</dbReference>
<proteinExistence type="predicted"/>
<accession>A0A3B7LZA2</accession>
<evidence type="ECO:0000313" key="2">
    <source>
        <dbReference type="Proteomes" id="UP000263753"/>
    </source>
</evidence>
<protein>
    <submittedName>
        <fullName evidence="1">Uncharacterized protein</fullName>
    </submittedName>
</protein>
<dbReference type="Proteomes" id="UP000263753">
    <property type="component" value="Chromosome"/>
</dbReference>
<name>A0A3B7LZA2_9GAMM</name>
<sequence>MKNLMLCSVLLLLAGCEKPTATQIQQQRHGFICKSLIDGYLNAQHLGQFKFWEQQQLNAQQNVEYIYRQPTVHGVMLGILQQPEIRFQCRKEAQQQYVLEVLDTKLNQALPVLTVHLPEQAENQLSAADYSNFPD</sequence>
<evidence type="ECO:0000313" key="1">
    <source>
        <dbReference type="EMBL" id="AXY58236.1"/>
    </source>
</evidence>
<organism evidence="1 2">
    <name type="scientific">Acinetobacter chinensis</name>
    <dbReference type="NCBI Taxonomy" id="2004650"/>
    <lineage>
        <taxon>Bacteria</taxon>
        <taxon>Pseudomonadati</taxon>
        <taxon>Pseudomonadota</taxon>
        <taxon>Gammaproteobacteria</taxon>
        <taxon>Moraxellales</taxon>
        <taxon>Moraxellaceae</taxon>
        <taxon>Acinetobacter</taxon>
    </lineage>
</organism>
<dbReference type="EMBL" id="CP032134">
    <property type="protein sequence ID" value="AXY58236.1"/>
    <property type="molecule type" value="Genomic_DNA"/>
</dbReference>
<dbReference type="PROSITE" id="PS51257">
    <property type="entry name" value="PROKAR_LIPOPROTEIN"/>
    <property type="match status" value="1"/>
</dbReference>
<dbReference type="AlphaFoldDB" id="A0A3B7LZA2"/>